<keyword evidence="4 5" id="KW-0472">Membrane</keyword>
<feature type="transmembrane region" description="Helical" evidence="5">
    <location>
        <begin position="329"/>
        <end position="348"/>
    </location>
</feature>
<dbReference type="Proteomes" id="UP000242642">
    <property type="component" value="Unassembled WGS sequence"/>
</dbReference>
<feature type="transmembrane region" description="Helical" evidence="5">
    <location>
        <begin position="122"/>
        <end position="142"/>
    </location>
</feature>
<keyword evidence="2 5" id="KW-0812">Transmembrane</keyword>
<dbReference type="Pfam" id="PF01943">
    <property type="entry name" value="Polysacc_synt"/>
    <property type="match status" value="1"/>
</dbReference>
<keyword evidence="3 5" id="KW-1133">Transmembrane helix</keyword>
<name>A0A1I0G5P8_9GAMM</name>
<evidence type="ECO:0000256" key="1">
    <source>
        <dbReference type="ARBA" id="ARBA00004141"/>
    </source>
</evidence>
<protein>
    <submittedName>
        <fullName evidence="6">Polysaccharide biosynthesis protein</fullName>
    </submittedName>
</protein>
<dbReference type="InterPro" id="IPR052556">
    <property type="entry name" value="PolySynth_Transporter"/>
</dbReference>
<accession>A0A1I0G5P8</accession>
<proteinExistence type="predicted"/>
<sequence>MLFPILIYAYFLKVIGTEIYGELLIYQAVVAYFSLIVNYGFNISGVKKVVDCNGDFNKISFVFSSIFYIKSILFCIILFLIFVYCLFSSSINPQLLFLCSLVLIYEWLFPQWFFQAMDKLKLVFFLSALSKIVSMILLLIFLKRPADYFLIPLFMGISSSFIGVFSLALSYKLGVRFFRISVRQLLMDFKDSSFLFLSTFLLNIKARADIFFVGLLIGLQQVVYFDFIIKILGVALIPIGIINNAFYARSSSLKDKYLFRNIIFLSLIVGFFMCLMVFFGGDYLIEYVKLNSDILSPLVSLISICIFVLSVSVILELNGLIAWGYKKTVFIGAFLNLGLYLVGIYVLMHKSEVSLFDFVILTIFLHLFDIVFRIVACIKYKVFHFYQDKSINV</sequence>
<evidence type="ECO:0000313" key="7">
    <source>
        <dbReference type="Proteomes" id="UP000242642"/>
    </source>
</evidence>
<feature type="transmembrane region" description="Helical" evidence="5">
    <location>
        <begin position="23"/>
        <end position="41"/>
    </location>
</feature>
<evidence type="ECO:0000256" key="4">
    <source>
        <dbReference type="ARBA" id="ARBA00023136"/>
    </source>
</evidence>
<reference evidence="7" key="1">
    <citation type="submission" date="2016-10" db="EMBL/GenBank/DDBJ databases">
        <authorList>
            <person name="Varghese N."/>
            <person name="Submissions S."/>
        </authorList>
    </citation>
    <scope>NUCLEOTIDE SEQUENCE [LARGE SCALE GENOMIC DNA]</scope>
    <source>
        <strain evidence="7">DSM 18579</strain>
    </source>
</reference>
<dbReference type="PANTHER" id="PTHR43424:SF1">
    <property type="entry name" value="LOCUS PUTATIVE PROTEIN 1-RELATED"/>
    <property type="match status" value="1"/>
</dbReference>
<evidence type="ECO:0000256" key="3">
    <source>
        <dbReference type="ARBA" id="ARBA00022989"/>
    </source>
</evidence>
<gene>
    <name evidence="6" type="ORF">SAMN02583745_02976</name>
</gene>
<feature type="transmembrane region" description="Helical" evidence="5">
    <location>
        <begin position="148"/>
        <end position="173"/>
    </location>
</feature>
<feature type="transmembrane region" description="Helical" evidence="5">
    <location>
        <begin position="90"/>
        <end position="110"/>
    </location>
</feature>
<feature type="transmembrane region" description="Helical" evidence="5">
    <location>
        <begin position="294"/>
        <end position="317"/>
    </location>
</feature>
<dbReference type="AlphaFoldDB" id="A0A1I0G5P8"/>
<evidence type="ECO:0000313" key="6">
    <source>
        <dbReference type="EMBL" id="SET65258.1"/>
    </source>
</evidence>
<dbReference type="OrthoDB" id="103403at2"/>
<organism evidence="6 7">
    <name type="scientific">Thorsellia anophelis DSM 18579</name>
    <dbReference type="NCBI Taxonomy" id="1123402"/>
    <lineage>
        <taxon>Bacteria</taxon>
        <taxon>Pseudomonadati</taxon>
        <taxon>Pseudomonadota</taxon>
        <taxon>Gammaproteobacteria</taxon>
        <taxon>Enterobacterales</taxon>
        <taxon>Thorselliaceae</taxon>
        <taxon>Thorsellia</taxon>
    </lineage>
</organism>
<feature type="transmembrane region" description="Helical" evidence="5">
    <location>
        <begin position="354"/>
        <end position="376"/>
    </location>
</feature>
<feature type="transmembrane region" description="Helical" evidence="5">
    <location>
        <begin position="223"/>
        <end position="246"/>
    </location>
</feature>
<dbReference type="PANTHER" id="PTHR43424">
    <property type="entry name" value="LOCUS PUTATIVE PROTEIN 1-RELATED"/>
    <property type="match status" value="1"/>
</dbReference>
<evidence type="ECO:0000256" key="2">
    <source>
        <dbReference type="ARBA" id="ARBA00022692"/>
    </source>
</evidence>
<dbReference type="GO" id="GO:0016020">
    <property type="term" value="C:membrane"/>
    <property type="evidence" value="ECO:0007669"/>
    <property type="project" value="UniProtKB-SubCell"/>
</dbReference>
<keyword evidence="7" id="KW-1185">Reference proteome</keyword>
<evidence type="ECO:0000256" key="5">
    <source>
        <dbReference type="SAM" id="Phobius"/>
    </source>
</evidence>
<dbReference type="EMBL" id="FOHV01000060">
    <property type="protein sequence ID" value="SET65258.1"/>
    <property type="molecule type" value="Genomic_DNA"/>
</dbReference>
<dbReference type="STRING" id="1123402.SAMN02583745_02976"/>
<feature type="transmembrane region" description="Helical" evidence="5">
    <location>
        <begin position="61"/>
        <end position="84"/>
    </location>
</feature>
<dbReference type="InterPro" id="IPR002797">
    <property type="entry name" value="Polysacc_synth"/>
</dbReference>
<comment type="subcellular location">
    <subcellularLocation>
        <location evidence="1">Membrane</location>
        <topology evidence="1">Multi-pass membrane protein</topology>
    </subcellularLocation>
</comment>
<feature type="transmembrane region" description="Helical" evidence="5">
    <location>
        <begin position="258"/>
        <end position="279"/>
    </location>
</feature>
<feature type="transmembrane region" description="Helical" evidence="5">
    <location>
        <begin position="194"/>
        <end position="217"/>
    </location>
</feature>